<evidence type="ECO:0000313" key="2">
    <source>
        <dbReference type="EMBL" id="BCS84723.1"/>
    </source>
</evidence>
<dbReference type="EMBL" id="AP024484">
    <property type="protein sequence ID" value="BCS84723.1"/>
    <property type="molecule type" value="Genomic_DNA"/>
</dbReference>
<accession>A0ABN6EHA3</accession>
<protein>
    <recommendedName>
        <fullName evidence="1">DUF6850 domain-containing protein</fullName>
    </recommendedName>
</protein>
<dbReference type="InterPro" id="IPR049236">
    <property type="entry name" value="DUF6850"/>
</dbReference>
<sequence>MLSVCTIVRGSVEDTVTAINEHNSIFGDVLSLQKNNPAFMNNAYDKQYSELRVYTDYEKLNRPILYELGDGHNYAGININSYIKLNNTTTVWGSASYRSGSKKDIKWNSTADFSTLYPYIMGDTLGGNLNNERYTFSGGCATKVGRLTIGELIYFRAEHEYRTKDPRPRSIVTDLSMRLGVLYDLGKYLLGTGLGARFYKQTNSVEFFKEDGVIPEYQMLGLGMYHKRFSGNNASSYYKGTGFSYDINISPTKKNGMYLSAEYNYIPYKRVLPDMNSFPITTLYLYNYNGEVGWKTVEKLGWSCFAGINYEKRDGDEHIAGNSSSGEYLVIADMTMFHSHKTDSYIGGALNFNGRTQWNFTGRIGYIDYASNYVFPISKMSFSKLYERIEGQFIGNIKKDITVNCILSASYFHNQNKDITMPYTAMDNANINLMEYTYSNITGNYLIISAKMRADYTPSNWKSYGMFIELGGGRFEGNNNNGNKIYLSTGITF</sequence>
<dbReference type="Pfam" id="PF21012">
    <property type="entry name" value="DUF6850"/>
    <property type="match status" value="1"/>
</dbReference>
<gene>
    <name evidence="2" type="ORF">prwr041_06160</name>
</gene>
<keyword evidence="3" id="KW-1185">Reference proteome</keyword>
<evidence type="ECO:0000313" key="3">
    <source>
        <dbReference type="Proteomes" id="UP001319045"/>
    </source>
</evidence>
<reference evidence="2 3" key="1">
    <citation type="journal article" date="2022" name="Int. J. Syst. Evol. Microbiol.">
        <title>Prevotella herbatica sp. nov., a plant polysaccharide-decomposing anaerobic bacterium isolated from a methanogenic reactor.</title>
        <authorList>
            <person name="Uek A."/>
            <person name="Tonouchi A."/>
            <person name="Kaku N."/>
            <person name="Ueki K."/>
        </authorList>
    </citation>
    <scope>NUCLEOTIDE SEQUENCE [LARGE SCALE GENOMIC DNA]</scope>
    <source>
        <strain evidence="2 3">WR041</strain>
    </source>
</reference>
<name>A0ABN6EHA3_9BACT</name>
<proteinExistence type="predicted"/>
<organism evidence="2 3">
    <name type="scientific">Prevotella herbatica</name>
    <dbReference type="NCBI Taxonomy" id="2801997"/>
    <lineage>
        <taxon>Bacteria</taxon>
        <taxon>Pseudomonadati</taxon>
        <taxon>Bacteroidota</taxon>
        <taxon>Bacteroidia</taxon>
        <taxon>Bacteroidales</taxon>
        <taxon>Prevotellaceae</taxon>
        <taxon>Prevotella</taxon>
    </lineage>
</organism>
<evidence type="ECO:0000259" key="1">
    <source>
        <dbReference type="Pfam" id="PF21012"/>
    </source>
</evidence>
<feature type="domain" description="DUF6850" evidence="1">
    <location>
        <begin position="37"/>
        <end position="493"/>
    </location>
</feature>
<dbReference type="Proteomes" id="UP001319045">
    <property type="component" value="Chromosome"/>
</dbReference>